<evidence type="ECO:0000256" key="2">
    <source>
        <dbReference type="ARBA" id="ARBA00022475"/>
    </source>
</evidence>
<dbReference type="Pfam" id="PF09678">
    <property type="entry name" value="Caa3_CtaG"/>
    <property type="match status" value="2"/>
</dbReference>
<feature type="transmembrane region" description="Helical" evidence="6">
    <location>
        <begin position="75"/>
        <end position="93"/>
    </location>
</feature>
<feature type="transmembrane region" description="Helical" evidence="6">
    <location>
        <begin position="100"/>
        <end position="118"/>
    </location>
</feature>
<keyword evidence="5 6" id="KW-0472">Membrane</keyword>
<reference evidence="7 8" key="2">
    <citation type="journal article" date="2016" name="Genome Announc.">
        <title>Complete Genome Sequence of Sphingopyxis macrogoltabida Strain 203N (NBRC 111659), a Polyethylene Glycol Degrader.</title>
        <authorList>
            <person name="Ohtsubo Y."/>
            <person name="Nonoyama S."/>
            <person name="Nagata Y."/>
            <person name="Numata M."/>
            <person name="Tsuchikane K."/>
            <person name="Hosoyama A."/>
            <person name="Yamazoe A."/>
            <person name="Tsuda M."/>
            <person name="Fujita N."/>
            <person name="Kawai F."/>
        </authorList>
    </citation>
    <scope>NUCLEOTIDE SEQUENCE [LARGE SCALE GENOMIC DNA]</scope>
    <source>
        <strain evidence="7 8">203N</strain>
    </source>
</reference>
<feature type="transmembrane region" description="Helical" evidence="6">
    <location>
        <begin position="204"/>
        <end position="229"/>
    </location>
</feature>
<proteinExistence type="predicted"/>
<feature type="transmembrane region" description="Helical" evidence="6">
    <location>
        <begin position="157"/>
        <end position="184"/>
    </location>
</feature>
<gene>
    <name evidence="7" type="ORF">ATM17_08600</name>
</gene>
<evidence type="ECO:0000313" key="8">
    <source>
        <dbReference type="Proteomes" id="UP000076088"/>
    </source>
</evidence>
<keyword evidence="8" id="KW-1185">Reference proteome</keyword>
<organism evidence="7 8">
    <name type="scientific">Sphingopyxis macrogoltabida</name>
    <name type="common">Sphingomonas macrogoltabidus</name>
    <dbReference type="NCBI Taxonomy" id="33050"/>
    <lineage>
        <taxon>Bacteria</taxon>
        <taxon>Pseudomonadati</taxon>
        <taxon>Pseudomonadota</taxon>
        <taxon>Alphaproteobacteria</taxon>
        <taxon>Sphingomonadales</taxon>
        <taxon>Sphingomonadaceae</taxon>
        <taxon>Sphingopyxis</taxon>
    </lineage>
</organism>
<feature type="transmembrane region" description="Helical" evidence="6">
    <location>
        <begin position="130"/>
        <end position="150"/>
    </location>
</feature>
<dbReference type="EMBL" id="CP013344">
    <property type="protein sequence ID" value="AMU89095.1"/>
    <property type="molecule type" value="Genomic_DNA"/>
</dbReference>
<reference evidence="8" key="1">
    <citation type="submission" date="2015-11" db="EMBL/GenBank/DDBJ databases">
        <title>Complete genome sequence of a polyethylene-glycol degrader Sphingopyxis macrogoltabida 203N (NBRC 111659).</title>
        <authorList>
            <person name="Yoshiyuki O."/>
            <person name="Shouta N."/>
            <person name="Nagata Y."/>
            <person name="Numata M."/>
            <person name="Tsuchikane K."/>
            <person name="Hosoyama A."/>
            <person name="Yamazoe A."/>
            <person name="Tsuda M."/>
            <person name="Fujita N."/>
            <person name="Kawai F."/>
        </authorList>
    </citation>
    <scope>NUCLEOTIDE SEQUENCE [LARGE SCALE GENOMIC DNA]</scope>
    <source>
        <strain evidence="8">203N</strain>
    </source>
</reference>
<dbReference type="GO" id="GO:0005886">
    <property type="term" value="C:plasma membrane"/>
    <property type="evidence" value="ECO:0007669"/>
    <property type="project" value="UniProtKB-SubCell"/>
</dbReference>
<accession>A0AAC8YZH8</accession>
<comment type="subcellular location">
    <subcellularLocation>
        <location evidence="1">Cell membrane</location>
        <topology evidence="1">Multi-pass membrane protein</topology>
    </subcellularLocation>
</comment>
<feature type="transmembrane region" description="Helical" evidence="6">
    <location>
        <begin position="47"/>
        <end position="69"/>
    </location>
</feature>
<keyword evidence="4 6" id="KW-1133">Transmembrane helix</keyword>
<dbReference type="KEGG" id="smaz:LH19_11235"/>
<dbReference type="AlphaFoldDB" id="A0AAC8YZH8"/>
<evidence type="ECO:0008006" key="9">
    <source>
        <dbReference type="Google" id="ProtNLM"/>
    </source>
</evidence>
<keyword evidence="2" id="KW-1003">Cell membrane</keyword>
<sequence length="237" mass="25191">MDPSSIPYCGPAPIPADWMLRWNLDPGLLAALGAAALIAMRQQARGPFWAGFALIVLLFVSPLCALSSALFSVRVAHHIILTALAAPLFAFGLPRLRPRGGASLWAAAHILAFWVWHAPTPYALALASDGAFWLMQLSLLATATAFWASLRSSSPPLAIGLLLAMMVQMGLLGALITFAGTPLYAPHLATTMAWGLGPLEDQQLAGLIMWAPAALLYLGAALWTGWHLLGEPPRVAE</sequence>
<evidence type="ECO:0000256" key="3">
    <source>
        <dbReference type="ARBA" id="ARBA00022692"/>
    </source>
</evidence>
<evidence type="ECO:0000256" key="1">
    <source>
        <dbReference type="ARBA" id="ARBA00004651"/>
    </source>
</evidence>
<name>A0AAC8YZH8_SPHMC</name>
<dbReference type="Proteomes" id="UP000076088">
    <property type="component" value="Chromosome"/>
</dbReference>
<evidence type="ECO:0000313" key="7">
    <source>
        <dbReference type="EMBL" id="AMU89095.1"/>
    </source>
</evidence>
<evidence type="ECO:0000256" key="5">
    <source>
        <dbReference type="ARBA" id="ARBA00023136"/>
    </source>
</evidence>
<keyword evidence="3 6" id="KW-0812">Transmembrane</keyword>
<evidence type="ECO:0000256" key="6">
    <source>
        <dbReference type="SAM" id="Phobius"/>
    </source>
</evidence>
<evidence type="ECO:0000256" key="4">
    <source>
        <dbReference type="ARBA" id="ARBA00022989"/>
    </source>
</evidence>
<protein>
    <recommendedName>
        <fullName evidence="9">Cytochrome c oxidase assembly protein</fullName>
    </recommendedName>
</protein>
<dbReference type="InterPro" id="IPR019108">
    <property type="entry name" value="Caa3_assmbl_CtaG-rel"/>
</dbReference>